<feature type="region of interest" description="Disordered" evidence="2">
    <location>
        <begin position="78"/>
        <end position="98"/>
    </location>
</feature>
<evidence type="ECO:0000256" key="1">
    <source>
        <dbReference type="ARBA" id="ARBA00022729"/>
    </source>
</evidence>
<accession>A0A2K9NKJ6</accession>
<evidence type="ECO:0000313" key="4">
    <source>
        <dbReference type="Proteomes" id="UP000234752"/>
    </source>
</evidence>
<dbReference type="InterPro" id="IPR009003">
    <property type="entry name" value="Peptidase_S1_PA"/>
</dbReference>
<geneLocation type="plasmid" evidence="3 4">
    <name>unnamed1</name>
</geneLocation>
<dbReference type="EMBL" id="CP025613">
    <property type="protein sequence ID" value="AUN33592.1"/>
    <property type="molecule type" value="Genomic_DNA"/>
</dbReference>
<keyword evidence="4" id="KW-1185">Reference proteome</keyword>
<dbReference type="InterPro" id="IPR050966">
    <property type="entry name" value="Glutamyl_endopeptidase"/>
</dbReference>
<dbReference type="SUPFAM" id="SSF50494">
    <property type="entry name" value="Trypsin-like serine proteases"/>
    <property type="match status" value="1"/>
</dbReference>
<sequence>MRRQVMAKRKSTTRNKPISDFTVDSVPLSFNGGIEAELLDLTDKSDAVDASRHMVREGRFKNSFMMGTNGGSTYERMLRPSAPHPESALTGPVGQESASGGLHNLGSPNALQLIADTSRIPARSVALLSITPEKGPMRYGTAWLIGPRTLATAAHNLLHPEVGATQAMLVHLAFDGHVARGGTYRVIDNHFLSGWRQRSSDISPLDFAVIKIEDPEIGNRRGWFGFADYEDAKFNNMIVNVFGHPATRPRAAMYGSAGRVVQSDPGFLWYDCQTEGGMSGGPVIAVFGEERIAVGIHIAGGGGSNNRGARLNNAAYDMFMQYQSW</sequence>
<name>A0A2K9NKJ6_9PROT</name>
<dbReference type="PANTHER" id="PTHR15462:SF8">
    <property type="entry name" value="SERINE PROTEASE"/>
    <property type="match status" value="1"/>
</dbReference>
<organism evidence="3 4">
    <name type="scientific">Niveispirillum cyanobacteriorum</name>
    <dbReference type="NCBI Taxonomy" id="1612173"/>
    <lineage>
        <taxon>Bacteria</taxon>
        <taxon>Pseudomonadati</taxon>
        <taxon>Pseudomonadota</taxon>
        <taxon>Alphaproteobacteria</taxon>
        <taxon>Rhodospirillales</taxon>
        <taxon>Azospirillaceae</taxon>
        <taxon>Niveispirillum</taxon>
    </lineage>
</organism>
<dbReference type="Pfam" id="PF13365">
    <property type="entry name" value="Trypsin_2"/>
    <property type="match status" value="1"/>
</dbReference>
<keyword evidence="3" id="KW-0614">Plasmid</keyword>
<dbReference type="PANTHER" id="PTHR15462">
    <property type="entry name" value="SERINE PROTEASE"/>
    <property type="match status" value="1"/>
</dbReference>
<dbReference type="Proteomes" id="UP000234752">
    <property type="component" value="Plasmid unnamed1"/>
</dbReference>
<evidence type="ECO:0000313" key="3">
    <source>
        <dbReference type="EMBL" id="AUN33592.1"/>
    </source>
</evidence>
<gene>
    <name evidence="3" type="ORF">C0V82_24965</name>
</gene>
<dbReference type="InterPro" id="IPR043504">
    <property type="entry name" value="Peptidase_S1_PA_chymotrypsin"/>
</dbReference>
<evidence type="ECO:0000256" key="2">
    <source>
        <dbReference type="SAM" id="MobiDB-lite"/>
    </source>
</evidence>
<protein>
    <recommendedName>
        <fullName evidence="5">Serine protease</fullName>
    </recommendedName>
</protein>
<reference evidence="3 4" key="1">
    <citation type="submission" date="2017-12" db="EMBL/GenBank/DDBJ databases">
        <title>Genomes of bacteria within cyanobacterial aggregates.</title>
        <authorList>
            <person name="Cai H."/>
        </authorList>
    </citation>
    <scope>NUCLEOTIDE SEQUENCE [LARGE SCALE GENOMIC DNA]</scope>
    <source>
        <strain evidence="3 4">TH16</strain>
        <plasmid evidence="3 4">unnamed1</plasmid>
    </source>
</reference>
<dbReference type="AlphaFoldDB" id="A0A2K9NKJ6"/>
<dbReference type="Gene3D" id="2.40.10.10">
    <property type="entry name" value="Trypsin-like serine proteases"/>
    <property type="match status" value="2"/>
</dbReference>
<keyword evidence="1" id="KW-0732">Signal</keyword>
<proteinExistence type="predicted"/>
<dbReference type="KEGG" id="ncb:C0V82_24965"/>
<evidence type="ECO:0008006" key="5">
    <source>
        <dbReference type="Google" id="ProtNLM"/>
    </source>
</evidence>